<gene>
    <name evidence="1" type="ORF">EOS_11195</name>
</gene>
<reference evidence="1 2" key="1">
    <citation type="journal article" date="2015" name="Genome Announc.">
        <title>Draft Genome Sequence of Burkholderia sp. Strain PML1(12), an Ectomycorrhizosphere-Inhabiting Bacterium with Effective Mineral-Weathering Ability.</title>
        <authorList>
            <person name="Uroz S."/>
            <person name="Oger P."/>
        </authorList>
    </citation>
    <scope>NUCLEOTIDE SEQUENCE [LARGE SCALE GENOMIC DNA]</scope>
    <source>
        <strain evidence="2">PML1(12)</strain>
    </source>
</reference>
<sequence>MEPQWWGEPIAGEIVWCHFPDNINPRPKPRPALVLAVFDDDAPHFTIRVACGTSQRTTTLHRGEFCILRASNLAAYAAAGLSYDTKFDLRQAVDLPYTTEWFSVPPAAPHGQNPKLGILHPSLVRAVQAAFRATTE</sequence>
<evidence type="ECO:0008006" key="3">
    <source>
        <dbReference type="Google" id="ProtNLM"/>
    </source>
</evidence>
<comment type="caution">
    <text evidence="1">The sequence shown here is derived from an EMBL/GenBank/DDBJ whole genome shotgun (WGS) entry which is preliminary data.</text>
</comment>
<evidence type="ECO:0000313" key="2">
    <source>
        <dbReference type="Proteomes" id="UP000035963"/>
    </source>
</evidence>
<accession>A0A0J1D0F9</accession>
<name>A0A0J1D0F9_9BURK</name>
<protein>
    <recommendedName>
        <fullName evidence="3">Growth inhibitor PemK</fullName>
    </recommendedName>
</protein>
<organism evidence="1 2">
    <name type="scientific">Caballeronia mineralivorans PML1(12)</name>
    <dbReference type="NCBI Taxonomy" id="908627"/>
    <lineage>
        <taxon>Bacteria</taxon>
        <taxon>Pseudomonadati</taxon>
        <taxon>Pseudomonadota</taxon>
        <taxon>Betaproteobacteria</taxon>
        <taxon>Burkholderiales</taxon>
        <taxon>Burkholderiaceae</taxon>
        <taxon>Caballeronia</taxon>
    </lineage>
</organism>
<dbReference type="PATRIC" id="fig|908627.4.peg.2486"/>
<proteinExistence type="predicted"/>
<keyword evidence="2" id="KW-1185">Reference proteome</keyword>
<dbReference type="EMBL" id="AEJF01000076">
    <property type="protein sequence ID" value="KLU26131.1"/>
    <property type="molecule type" value="Genomic_DNA"/>
</dbReference>
<evidence type="ECO:0000313" key="1">
    <source>
        <dbReference type="EMBL" id="KLU26131.1"/>
    </source>
</evidence>
<dbReference type="Proteomes" id="UP000035963">
    <property type="component" value="Unassembled WGS sequence"/>
</dbReference>
<dbReference type="AlphaFoldDB" id="A0A0J1D0F9"/>
<dbReference type="OrthoDB" id="8851195at2"/>